<protein>
    <submittedName>
        <fullName evidence="2">Uncharacterized protein</fullName>
    </submittedName>
</protein>
<proteinExistence type="predicted"/>
<evidence type="ECO:0000313" key="2">
    <source>
        <dbReference type="EMBL" id="KAL1377884.1"/>
    </source>
</evidence>
<feature type="non-terminal residue" evidence="2">
    <location>
        <position position="206"/>
    </location>
</feature>
<accession>A0ABD1CN95</accession>
<dbReference type="EMBL" id="JBEHCU010010664">
    <property type="protein sequence ID" value="KAL1377884.1"/>
    <property type="molecule type" value="Genomic_DNA"/>
</dbReference>
<organism evidence="2 3">
    <name type="scientific">Culex pipiens pipiens</name>
    <name type="common">Northern house mosquito</name>
    <dbReference type="NCBI Taxonomy" id="38569"/>
    <lineage>
        <taxon>Eukaryota</taxon>
        <taxon>Metazoa</taxon>
        <taxon>Ecdysozoa</taxon>
        <taxon>Arthropoda</taxon>
        <taxon>Hexapoda</taxon>
        <taxon>Insecta</taxon>
        <taxon>Pterygota</taxon>
        <taxon>Neoptera</taxon>
        <taxon>Endopterygota</taxon>
        <taxon>Diptera</taxon>
        <taxon>Nematocera</taxon>
        <taxon>Culicoidea</taxon>
        <taxon>Culicidae</taxon>
        <taxon>Culicinae</taxon>
        <taxon>Culicini</taxon>
        <taxon>Culex</taxon>
        <taxon>Culex</taxon>
    </lineage>
</organism>
<reference evidence="2 3" key="1">
    <citation type="submission" date="2024-05" db="EMBL/GenBank/DDBJ databases">
        <title>Culex pipiens pipiens assembly and annotation.</title>
        <authorList>
            <person name="Alout H."/>
            <person name="Durand T."/>
        </authorList>
    </citation>
    <scope>NUCLEOTIDE SEQUENCE [LARGE SCALE GENOMIC DNA]</scope>
    <source>
        <strain evidence="2">HA-2024</strain>
        <tissue evidence="2">Whole body</tissue>
    </source>
</reference>
<dbReference type="AlphaFoldDB" id="A0ABD1CN95"/>
<keyword evidence="3" id="KW-1185">Reference proteome</keyword>
<evidence type="ECO:0000313" key="3">
    <source>
        <dbReference type="Proteomes" id="UP001562425"/>
    </source>
</evidence>
<gene>
    <name evidence="2" type="ORF">pipiens_015953</name>
</gene>
<feature type="compositionally biased region" description="Basic and acidic residues" evidence="1">
    <location>
        <begin position="193"/>
        <end position="206"/>
    </location>
</feature>
<sequence>MFCFGSLFRKSNQAVTEAQENLTLSKMEGSSSLQVPSVGKTVKNASTSPIKTPVAQVKSSTRQQPTGSATVYMLAKLPALILKRGDQFLKSRLHTVGRIPPVQRPLLVACISMSFCSWLKLFKRKNVNNGDGEAAADDAESVVSRNGDQKAVKSGKRRTFLAVVAAKKSAAKAKVKSSSEQVKGEGDEEDGEEWKPERQLEEDGDE</sequence>
<comment type="caution">
    <text evidence="2">The sequence shown here is derived from an EMBL/GenBank/DDBJ whole genome shotgun (WGS) entry which is preliminary data.</text>
</comment>
<dbReference type="Proteomes" id="UP001562425">
    <property type="component" value="Unassembled WGS sequence"/>
</dbReference>
<feature type="region of interest" description="Disordered" evidence="1">
    <location>
        <begin position="174"/>
        <end position="206"/>
    </location>
</feature>
<name>A0ABD1CN95_CULPP</name>
<evidence type="ECO:0000256" key="1">
    <source>
        <dbReference type="SAM" id="MobiDB-lite"/>
    </source>
</evidence>